<gene>
    <name evidence="2" type="ORF">g.47247</name>
    <name evidence="1" type="ORF">g.47249</name>
</gene>
<sequence>MISLQKSKSRSQFFHFWDSVSSQRTQQALSFQKFKCSDTILYKFVLLTFGKYISKSEIMNRRSSRTFSSTVLTKSSEITDGRPERVTSCTFSHPSLKARAHLCILLTLIMLGP</sequence>
<evidence type="ECO:0000313" key="1">
    <source>
        <dbReference type="EMBL" id="JAS92796.1"/>
    </source>
</evidence>
<reference evidence="2" key="1">
    <citation type="submission" date="2015-11" db="EMBL/GenBank/DDBJ databases">
        <title>De novo transcriptome assembly of four potential Pierce s Disease insect vectors from Arizona vineyards.</title>
        <authorList>
            <person name="Tassone E.E."/>
        </authorList>
    </citation>
    <scope>NUCLEOTIDE SEQUENCE</scope>
</reference>
<accession>A0A1B6J4Q7</accession>
<name>A0A1B6J4Q7_9HEMI</name>
<protein>
    <submittedName>
        <fullName evidence="2">Uncharacterized protein</fullName>
    </submittedName>
</protein>
<organism evidence="2">
    <name type="scientific">Homalodisca liturata</name>
    <dbReference type="NCBI Taxonomy" id="320908"/>
    <lineage>
        <taxon>Eukaryota</taxon>
        <taxon>Metazoa</taxon>
        <taxon>Ecdysozoa</taxon>
        <taxon>Arthropoda</taxon>
        <taxon>Hexapoda</taxon>
        <taxon>Insecta</taxon>
        <taxon>Pterygota</taxon>
        <taxon>Neoptera</taxon>
        <taxon>Paraneoptera</taxon>
        <taxon>Hemiptera</taxon>
        <taxon>Auchenorrhyncha</taxon>
        <taxon>Membracoidea</taxon>
        <taxon>Cicadellidae</taxon>
        <taxon>Cicadellinae</taxon>
        <taxon>Proconiini</taxon>
        <taxon>Homalodisca</taxon>
    </lineage>
</organism>
<dbReference type="AlphaFoldDB" id="A0A1B6J4Q7"/>
<evidence type="ECO:0000313" key="2">
    <source>
        <dbReference type="EMBL" id="JAS94158.1"/>
    </source>
</evidence>
<dbReference type="EMBL" id="GECU01014910">
    <property type="protein sequence ID" value="JAS92796.1"/>
    <property type="molecule type" value="Transcribed_RNA"/>
</dbReference>
<proteinExistence type="predicted"/>
<dbReference type="EMBL" id="GECU01013548">
    <property type="protein sequence ID" value="JAS94158.1"/>
    <property type="molecule type" value="Transcribed_RNA"/>
</dbReference>